<name>A0AAE1L7I5_9NEOP</name>
<dbReference type="Pfam" id="PF05485">
    <property type="entry name" value="THAP"/>
    <property type="match status" value="1"/>
</dbReference>
<dbReference type="GO" id="GO:0008270">
    <property type="term" value="F:zinc ion binding"/>
    <property type="evidence" value="ECO:0007669"/>
    <property type="project" value="UniProtKB-KW"/>
</dbReference>
<proteinExistence type="predicted"/>
<evidence type="ECO:0000256" key="1">
    <source>
        <dbReference type="ARBA" id="ARBA00022723"/>
    </source>
</evidence>
<dbReference type="PROSITE" id="PS50950">
    <property type="entry name" value="ZF_THAP"/>
    <property type="match status" value="1"/>
</dbReference>
<dbReference type="Gene3D" id="6.20.210.20">
    <property type="entry name" value="THAP domain"/>
    <property type="match status" value="1"/>
</dbReference>
<dbReference type="InterPro" id="IPR052224">
    <property type="entry name" value="THAP_domain_protein"/>
</dbReference>
<keyword evidence="9" id="KW-1185">Reference proteome</keyword>
<keyword evidence="1" id="KW-0479">Metal-binding</keyword>
<keyword evidence="6" id="KW-0175">Coiled coil</keyword>
<dbReference type="AlphaFoldDB" id="A0AAE1L7I5"/>
<dbReference type="PANTHER" id="PTHR46927">
    <property type="entry name" value="AGAP005574-PA"/>
    <property type="match status" value="1"/>
</dbReference>
<protein>
    <submittedName>
        <fullName evidence="8">Peroxynitrite isomerase THAP4</fullName>
    </submittedName>
</protein>
<evidence type="ECO:0000313" key="9">
    <source>
        <dbReference type="Proteomes" id="UP001219518"/>
    </source>
</evidence>
<evidence type="ECO:0000256" key="2">
    <source>
        <dbReference type="ARBA" id="ARBA00022771"/>
    </source>
</evidence>
<dbReference type="SMART" id="SM00980">
    <property type="entry name" value="THAP"/>
    <property type="match status" value="1"/>
</dbReference>
<accession>A0AAE1L7I5</accession>
<reference evidence="8" key="2">
    <citation type="journal article" date="2023" name="BMC Genomics">
        <title>Pest status, molecular evolution, and epigenetic factors derived from the genome assembly of Frankliniella fusca, a thysanopteran phytovirus vector.</title>
        <authorList>
            <person name="Catto M.A."/>
            <person name="Labadie P.E."/>
            <person name="Jacobson A.L."/>
            <person name="Kennedy G.G."/>
            <person name="Srinivasan R."/>
            <person name="Hunt B.G."/>
        </authorList>
    </citation>
    <scope>NUCLEOTIDE SEQUENCE</scope>
    <source>
        <strain evidence="8">PL_HMW_Pooled</strain>
    </source>
</reference>
<comment type="caution">
    <text evidence="8">The sequence shown here is derived from an EMBL/GenBank/DDBJ whole genome shotgun (WGS) entry which is preliminary data.</text>
</comment>
<dbReference type="PANTHER" id="PTHR46927:SF3">
    <property type="entry name" value="THAP-TYPE DOMAIN-CONTAINING PROTEIN"/>
    <property type="match status" value="1"/>
</dbReference>
<organism evidence="8 9">
    <name type="scientific">Frankliniella fusca</name>
    <dbReference type="NCBI Taxonomy" id="407009"/>
    <lineage>
        <taxon>Eukaryota</taxon>
        <taxon>Metazoa</taxon>
        <taxon>Ecdysozoa</taxon>
        <taxon>Arthropoda</taxon>
        <taxon>Hexapoda</taxon>
        <taxon>Insecta</taxon>
        <taxon>Pterygota</taxon>
        <taxon>Neoptera</taxon>
        <taxon>Paraneoptera</taxon>
        <taxon>Thysanoptera</taxon>
        <taxon>Terebrantia</taxon>
        <taxon>Thripoidea</taxon>
        <taxon>Thripidae</taxon>
        <taxon>Frankliniella</taxon>
    </lineage>
</organism>
<evidence type="ECO:0000256" key="5">
    <source>
        <dbReference type="PROSITE-ProRule" id="PRU00309"/>
    </source>
</evidence>
<dbReference type="EMBL" id="JAHWGI010000026">
    <property type="protein sequence ID" value="KAK3907897.1"/>
    <property type="molecule type" value="Genomic_DNA"/>
</dbReference>
<keyword evidence="8" id="KW-0413">Isomerase</keyword>
<keyword evidence="4 5" id="KW-0238">DNA-binding</keyword>
<dbReference type="SMART" id="SM00692">
    <property type="entry name" value="DM3"/>
    <property type="match status" value="1"/>
</dbReference>
<evidence type="ECO:0000256" key="3">
    <source>
        <dbReference type="ARBA" id="ARBA00022833"/>
    </source>
</evidence>
<keyword evidence="2 5" id="KW-0863">Zinc-finger</keyword>
<evidence type="ECO:0000259" key="7">
    <source>
        <dbReference type="PROSITE" id="PS50950"/>
    </source>
</evidence>
<gene>
    <name evidence="8" type="ORF">KUF71_018533</name>
</gene>
<evidence type="ECO:0000256" key="6">
    <source>
        <dbReference type="SAM" id="Coils"/>
    </source>
</evidence>
<evidence type="ECO:0000313" key="8">
    <source>
        <dbReference type="EMBL" id="KAK3907897.1"/>
    </source>
</evidence>
<dbReference type="GO" id="GO:0016853">
    <property type="term" value="F:isomerase activity"/>
    <property type="evidence" value="ECO:0007669"/>
    <property type="project" value="UniProtKB-KW"/>
</dbReference>
<reference evidence="8" key="1">
    <citation type="submission" date="2021-07" db="EMBL/GenBank/DDBJ databases">
        <authorList>
            <person name="Catto M.A."/>
            <person name="Jacobson A."/>
            <person name="Kennedy G."/>
            <person name="Labadie P."/>
            <person name="Hunt B.G."/>
            <person name="Srinivasan R."/>
        </authorList>
    </citation>
    <scope>NUCLEOTIDE SEQUENCE</scope>
    <source>
        <strain evidence="8">PL_HMW_Pooled</strain>
        <tissue evidence="8">Head</tissue>
    </source>
</reference>
<evidence type="ECO:0000256" key="4">
    <source>
        <dbReference type="ARBA" id="ARBA00023125"/>
    </source>
</evidence>
<dbReference type="Proteomes" id="UP001219518">
    <property type="component" value="Unassembled WGS sequence"/>
</dbReference>
<feature type="coiled-coil region" evidence="6">
    <location>
        <begin position="126"/>
        <end position="153"/>
    </location>
</feature>
<sequence length="174" mass="20041">MSTKCSVPNCHNTTKTGHLLMEFPKDLRMKEFWMEAMKRVNWSPLRKGRICEVHFTRGDWFVCGSKRLLKSTAIPSIFATTTSRKKVLQKKTKCRLADELMLLNSSEVLKGGTKVNVSEQTMVQVERNLVAEHNQLATNKDNLEAELELLNGILSLRELELFEMKYGLDCFEEE</sequence>
<dbReference type="InterPro" id="IPR038441">
    <property type="entry name" value="THAP_Znf_sf"/>
</dbReference>
<keyword evidence="3" id="KW-0862">Zinc</keyword>
<feature type="domain" description="THAP-type" evidence="7">
    <location>
        <begin position="1"/>
        <end position="78"/>
    </location>
</feature>
<dbReference type="SUPFAM" id="SSF57716">
    <property type="entry name" value="Glucocorticoid receptor-like (DNA-binding domain)"/>
    <property type="match status" value="1"/>
</dbReference>
<dbReference type="GO" id="GO:0003677">
    <property type="term" value="F:DNA binding"/>
    <property type="evidence" value="ECO:0007669"/>
    <property type="project" value="UniProtKB-UniRule"/>
</dbReference>
<dbReference type="InterPro" id="IPR006612">
    <property type="entry name" value="THAP_Znf"/>
</dbReference>